<dbReference type="Pfam" id="PF13535">
    <property type="entry name" value="ATP-grasp_4"/>
    <property type="match status" value="2"/>
</dbReference>
<dbReference type="PROSITE" id="PS50975">
    <property type="entry name" value="ATP_GRASP"/>
    <property type="match status" value="2"/>
</dbReference>
<evidence type="ECO:0000256" key="2">
    <source>
        <dbReference type="ARBA" id="ARBA00022741"/>
    </source>
</evidence>
<proteinExistence type="predicted"/>
<organism evidence="6 7">
    <name type="scientific">Photorhabdus khanii subsp. guanajuatensis</name>
    <dbReference type="NCBI Taxonomy" id="2100166"/>
    <lineage>
        <taxon>Bacteria</taxon>
        <taxon>Pseudomonadati</taxon>
        <taxon>Pseudomonadota</taxon>
        <taxon>Gammaproteobacteria</taxon>
        <taxon>Enterobacterales</taxon>
        <taxon>Morganellaceae</taxon>
        <taxon>Photorhabdus</taxon>
    </lineage>
</organism>
<dbReference type="EMBL" id="PUJY01000059">
    <property type="protein sequence ID" value="TDB45648.1"/>
    <property type="molecule type" value="Genomic_DNA"/>
</dbReference>
<dbReference type="RefSeq" id="WP_132356093.1">
    <property type="nucleotide sequence ID" value="NZ_CAWOJO010000059.1"/>
</dbReference>
<dbReference type="SUPFAM" id="SSF56059">
    <property type="entry name" value="Glutathione synthetase ATP-binding domain-like"/>
    <property type="match status" value="2"/>
</dbReference>
<sequence>MNILILHRVRYVDVLYHQSIDHELHNVYYIGIEEKLNEIPADLRCTKIVRPGVDAVHKEVLEQIENLDVCFDHVVSINEFELIEAALIREKLNIAGPKVANVEKVRNKIVMKHCVGAANIRTPQYMSLSDFMNSERLAILPSSQVILKPLDGASSVDVVKFGSQKVLEQALIDHTTGIVDLDKETPERIEDFEVEEFVSGPVLHIDGMIRNGQIEMIVVSQYINTLLDFANGYPAGSVQLETTEEIKTWVLQILNAVDISLGAFHLEAIQTDTGPVFLEIAHRIGGARIAETLTLQTGIHPSILELGLLLDPDFKFELNYDTEYKYAWFIVPGHQLPGNYGLVSGHEFLYSKEEVVVLNQLTMQQPLVKAVTYKESEIPLAGLLKAKSAKELTDLIDRLFGQLQLISVDTPLPYSECIPQKKKHVLVIGNIRQPHKTLEAQGYAISWMYKKVPNFTHTTEDHNRCERILMYSNESATQLINLARSIDQLQKIDSVVSFHDGAQLDALTIANALELPFSLSMEAIVNTRDKQLSRRILREKNLTEVQSVIAENEQDIHDFFKAYPQVNKVIVKPVAGTGSENVRSLESKELETANLDNVYPVLVEQFVEGREFSVEAFMQEGKCHIFAITEKFKDAQSFIETGHLVPARLSSDEHEKIAVFIAKVLPALGVVSGITHSEIMLGEKIELIETHTRVGGDRIFDLVQMTTGIDMYRLQALQSLGLPIGEDELTPKLNGKHACIKFKLNDHPGKKVIRVNGEEEIKNWSGVEDVSITHQAGEVLPQIVNSFDRSASVLVLFDSSEQVLSIAEEAIQKLEFVVGE</sequence>
<keyword evidence="3 4" id="KW-0067">ATP-binding</keyword>
<dbReference type="Pfam" id="PF18603">
    <property type="entry name" value="LAL_C2"/>
    <property type="match status" value="1"/>
</dbReference>
<dbReference type="InterPro" id="IPR011761">
    <property type="entry name" value="ATP-grasp"/>
</dbReference>
<dbReference type="InterPro" id="IPR052032">
    <property type="entry name" value="ATP-dep_AA_Ligase"/>
</dbReference>
<evidence type="ECO:0000256" key="4">
    <source>
        <dbReference type="PROSITE-ProRule" id="PRU00409"/>
    </source>
</evidence>
<dbReference type="InterPro" id="IPR040570">
    <property type="entry name" value="LAL_C2"/>
</dbReference>
<comment type="caution">
    <text evidence="6">The sequence shown here is derived from an EMBL/GenBank/DDBJ whole genome shotgun (WGS) entry which is preliminary data.</text>
</comment>
<protein>
    <recommendedName>
        <fullName evidence="5">ATP-grasp domain-containing protein</fullName>
    </recommendedName>
</protein>
<dbReference type="GO" id="GO:0046872">
    <property type="term" value="F:metal ion binding"/>
    <property type="evidence" value="ECO:0007669"/>
    <property type="project" value="InterPro"/>
</dbReference>
<dbReference type="PANTHER" id="PTHR43585:SF2">
    <property type="entry name" value="ATP-GRASP ENZYME FSQD"/>
    <property type="match status" value="1"/>
</dbReference>
<dbReference type="PANTHER" id="PTHR43585">
    <property type="entry name" value="FUMIPYRROLE BIOSYNTHESIS PROTEIN C"/>
    <property type="match status" value="1"/>
</dbReference>
<feature type="domain" description="ATP-grasp" evidence="5">
    <location>
        <begin position="112"/>
        <end position="310"/>
    </location>
</feature>
<evidence type="ECO:0000313" key="6">
    <source>
        <dbReference type="EMBL" id="TDB45648.1"/>
    </source>
</evidence>
<evidence type="ECO:0000313" key="7">
    <source>
        <dbReference type="Proteomes" id="UP000295598"/>
    </source>
</evidence>
<name>A0A4R4IXF6_9GAMM</name>
<dbReference type="AlphaFoldDB" id="A0A4R4IXF6"/>
<reference evidence="6 7" key="1">
    <citation type="journal article" date="2019" name="Int. J. Syst. Evol. Microbiol.">
        <title>Photorhabdus khanii subsp. guanajuatensis subsp. nov., isolated from Heterorhabditis atacamensis, and Photorhabdus luminescens subsp. mexicana subsp. nov., isolated from Heterorhabditis mexicana entomopathogenic nematodes.</title>
        <authorList>
            <person name="Machado R.A.R."/>
            <person name="Bruno P."/>
            <person name="Arce C.C.M."/>
            <person name="Liechti N."/>
            <person name="Kohler A."/>
            <person name="Bernal J."/>
            <person name="Bruggmann R."/>
            <person name="Turlings T.C.J."/>
        </authorList>
    </citation>
    <scope>NUCLEOTIDE SEQUENCE [LARGE SCALE GENOMIC DNA]</scope>
    <source>
        <strain evidence="6 7">MEX20-17</strain>
    </source>
</reference>
<dbReference type="GO" id="GO:0005524">
    <property type="term" value="F:ATP binding"/>
    <property type="evidence" value="ECO:0007669"/>
    <property type="project" value="UniProtKB-UniRule"/>
</dbReference>
<keyword evidence="2 4" id="KW-0547">Nucleotide-binding</keyword>
<evidence type="ECO:0000259" key="5">
    <source>
        <dbReference type="PROSITE" id="PS50975"/>
    </source>
</evidence>
<evidence type="ECO:0000256" key="1">
    <source>
        <dbReference type="ARBA" id="ARBA00022598"/>
    </source>
</evidence>
<keyword evidence="1" id="KW-0436">Ligase</keyword>
<dbReference type="Gene3D" id="3.40.50.20">
    <property type="match status" value="1"/>
</dbReference>
<feature type="domain" description="ATP-grasp" evidence="5">
    <location>
        <begin position="534"/>
        <end position="720"/>
    </location>
</feature>
<dbReference type="Gene3D" id="3.30.470.20">
    <property type="entry name" value="ATP-grasp fold, B domain"/>
    <property type="match status" value="2"/>
</dbReference>
<accession>A0A4R4IXF6</accession>
<dbReference type="Proteomes" id="UP000295598">
    <property type="component" value="Unassembled WGS sequence"/>
</dbReference>
<evidence type="ECO:0000256" key="3">
    <source>
        <dbReference type="ARBA" id="ARBA00022840"/>
    </source>
</evidence>
<dbReference type="GO" id="GO:0016874">
    <property type="term" value="F:ligase activity"/>
    <property type="evidence" value="ECO:0007669"/>
    <property type="project" value="UniProtKB-KW"/>
</dbReference>
<gene>
    <name evidence="6" type="ORF">C5467_21505</name>
</gene>